<dbReference type="CDD" id="cd01948">
    <property type="entry name" value="EAL"/>
    <property type="match status" value="1"/>
</dbReference>
<dbReference type="PROSITE" id="PS50883">
    <property type="entry name" value="EAL"/>
    <property type="match status" value="1"/>
</dbReference>
<reference evidence="4 5" key="1">
    <citation type="submission" date="2019-12" db="EMBL/GenBank/DDBJ databases">
        <authorList>
            <person name="Lee S.D."/>
        </authorList>
    </citation>
    <scope>NUCLEOTIDE SEQUENCE [LARGE SCALE GENOMIC DNA]</scope>
    <source>
        <strain evidence="4 5">GH1-50</strain>
    </source>
</reference>
<dbReference type="InterPro" id="IPR000160">
    <property type="entry name" value="GGDEF_dom"/>
</dbReference>
<reference evidence="4 5" key="2">
    <citation type="submission" date="2020-03" db="EMBL/GenBank/DDBJ databases">
        <title>Kangsaoukella pontilimi gen. nov., sp. nov., a new member of the family Rhodobacteraceae isolated from a tidal mudflat.</title>
        <authorList>
            <person name="Kim I.S."/>
        </authorList>
    </citation>
    <scope>NUCLEOTIDE SEQUENCE [LARGE SCALE GENOMIC DNA]</scope>
    <source>
        <strain evidence="4 5">GH1-50</strain>
    </source>
</reference>
<evidence type="ECO:0000256" key="1">
    <source>
        <dbReference type="SAM" id="Phobius"/>
    </source>
</evidence>
<dbReference type="InterPro" id="IPR043128">
    <property type="entry name" value="Rev_trsase/Diguanyl_cyclase"/>
</dbReference>
<dbReference type="GO" id="GO:0071111">
    <property type="term" value="F:cyclic-guanylate-specific phosphodiesterase activity"/>
    <property type="evidence" value="ECO:0007669"/>
    <property type="project" value="InterPro"/>
</dbReference>
<dbReference type="Gene3D" id="3.30.70.270">
    <property type="match status" value="1"/>
</dbReference>
<keyword evidence="1" id="KW-1133">Transmembrane helix</keyword>
<keyword evidence="5" id="KW-1185">Reference proteome</keyword>
<dbReference type="InterPro" id="IPR050706">
    <property type="entry name" value="Cyclic-di-GMP_PDE-like"/>
</dbReference>
<accession>A0A7C9MXW8</accession>
<feature type="transmembrane region" description="Helical" evidence="1">
    <location>
        <begin position="234"/>
        <end position="254"/>
    </location>
</feature>
<sequence>MSADFKDMMPWRLMLASGIGVFLLIKTFLAAPMMQSMLISSFDTNGERWSRYFAAQMDGFEMCLADTPPGAQFEGLSDRHSTFAMTLQAALAAGSIKQIDVLKKDCDCKITLLSPDPAATLSADVERENLELLLQAFHRLLAHQIHGDLVLGDPDRAVSLPTPSVDGEGLEHEVFQMLGAAGNKTWLGSTTTTTTNIADEDHGAHGILEQGVVDHGVMIRLITDVTSAASNLAVLFWSLAVGASCLTAVLVYVATRLLHRSHRHGEMSERQARYLAEHDSLTGLLNRRGFHSRAEAMIAKAHREGKRLCLAQIDLDKFKDINDLHGHAAGDEMLLSVTGMIRRVFPENALAARLGGDEFAVLIMEGQVANGCENFLEGVDTSVVATMDLDGAHHTLMATTSIGYAFYPRDGKTLFELMKASDLALYNVKREGRNATGRYHPNLGRAFERRIWEIDGILMAAQTSQIVPYYQPLVNARTLEIEGFESLVRWKHPKLGLLTPERFSNALRDSAACRAVTRAMLQIITDDLARWHEKGHKFSVGLNIAEADLKNPDFVDDVVSTLDKKGLPHRSLAIEVTEQAANRFNLDVLAEQLTRFREHGMFVALDDFGTDGSSLTILKNLPCTAMKIDKSFVSGMTTDMDDLSIVRSLIDLGHDLGLKIVAEGVESEHQRKVLVNAGADLLQGYLFGKPVEAAVIDQMLTNWPVARVVTTRAA</sequence>
<dbReference type="PANTHER" id="PTHR33121">
    <property type="entry name" value="CYCLIC DI-GMP PHOSPHODIESTERASE PDEF"/>
    <property type="match status" value="1"/>
</dbReference>
<proteinExistence type="predicted"/>
<dbReference type="SMART" id="SM00052">
    <property type="entry name" value="EAL"/>
    <property type="match status" value="1"/>
</dbReference>
<evidence type="ECO:0000259" key="3">
    <source>
        <dbReference type="PROSITE" id="PS50887"/>
    </source>
</evidence>
<comment type="caution">
    <text evidence="4">The sequence shown here is derived from an EMBL/GenBank/DDBJ whole genome shotgun (WGS) entry which is preliminary data.</text>
</comment>
<keyword evidence="1" id="KW-0472">Membrane</keyword>
<feature type="domain" description="GGDEF" evidence="3">
    <location>
        <begin position="306"/>
        <end position="441"/>
    </location>
</feature>
<dbReference type="InterPro" id="IPR029787">
    <property type="entry name" value="Nucleotide_cyclase"/>
</dbReference>
<protein>
    <submittedName>
        <fullName evidence="4">EAL domain-containing protein</fullName>
    </submittedName>
</protein>
<dbReference type="InterPro" id="IPR001633">
    <property type="entry name" value="EAL_dom"/>
</dbReference>
<dbReference type="EMBL" id="WUPT01000002">
    <property type="protein sequence ID" value="MXQ08674.1"/>
    <property type="molecule type" value="Genomic_DNA"/>
</dbReference>
<dbReference type="NCBIfam" id="TIGR00254">
    <property type="entry name" value="GGDEF"/>
    <property type="match status" value="1"/>
</dbReference>
<dbReference type="Pfam" id="PF00990">
    <property type="entry name" value="GGDEF"/>
    <property type="match status" value="1"/>
</dbReference>
<name>A0A7C9MXW8_9RHOB</name>
<feature type="domain" description="EAL" evidence="2">
    <location>
        <begin position="450"/>
        <end position="704"/>
    </location>
</feature>
<organism evidence="4 5">
    <name type="scientific">Kangsaoukella pontilimi</name>
    <dbReference type="NCBI Taxonomy" id="2691042"/>
    <lineage>
        <taxon>Bacteria</taxon>
        <taxon>Pseudomonadati</taxon>
        <taxon>Pseudomonadota</taxon>
        <taxon>Alphaproteobacteria</taxon>
        <taxon>Rhodobacterales</taxon>
        <taxon>Paracoccaceae</taxon>
        <taxon>Kangsaoukella</taxon>
    </lineage>
</organism>
<evidence type="ECO:0000259" key="2">
    <source>
        <dbReference type="PROSITE" id="PS50883"/>
    </source>
</evidence>
<keyword evidence="1" id="KW-0812">Transmembrane</keyword>
<dbReference type="SMART" id="SM00267">
    <property type="entry name" value="GGDEF"/>
    <property type="match status" value="1"/>
</dbReference>
<dbReference type="Proteomes" id="UP000480350">
    <property type="component" value="Unassembled WGS sequence"/>
</dbReference>
<evidence type="ECO:0000313" key="4">
    <source>
        <dbReference type="EMBL" id="MXQ08674.1"/>
    </source>
</evidence>
<gene>
    <name evidence="4" type="ORF">GQ651_12530</name>
</gene>
<dbReference type="Pfam" id="PF00563">
    <property type="entry name" value="EAL"/>
    <property type="match status" value="1"/>
</dbReference>
<dbReference type="SUPFAM" id="SSF55073">
    <property type="entry name" value="Nucleotide cyclase"/>
    <property type="match status" value="1"/>
</dbReference>
<dbReference type="PANTHER" id="PTHR33121:SF70">
    <property type="entry name" value="SIGNALING PROTEIN YKOW"/>
    <property type="match status" value="1"/>
</dbReference>
<dbReference type="InterPro" id="IPR035919">
    <property type="entry name" value="EAL_sf"/>
</dbReference>
<evidence type="ECO:0000313" key="5">
    <source>
        <dbReference type="Proteomes" id="UP000480350"/>
    </source>
</evidence>
<dbReference type="CDD" id="cd01949">
    <property type="entry name" value="GGDEF"/>
    <property type="match status" value="1"/>
</dbReference>
<dbReference type="PROSITE" id="PS50887">
    <property type="entry name" value="GGDEF"/>
    <property type="match status" value="1"/>
</dbReference>
<dbReference type="SUPFAM" id="SSF141868">
    <property type="entry name" value="EAL domain-like"/>
    <property type="match status" value="1"/>
</dbReference>
<dbReference type="Gene3D" id="3.20.20.450">
    <property type="entry name" value="EAL domain"/>
    <property type="match status" value="1"/>
</dbReference>
<dbReference type="AlphaFoldDB" id="A0A7C9MXW8"/>